<evidence type="ECO:0000256" key="4">
    <source>
        <dbReference type="PROSITE-ProRule" id="PRU00169"/>
    </source>
</evidence>
<dbReference type="SUPFAM" id="SSF55785">
    <property type="entry name" value="PYP-like sensor domain (PAS domain)"/>
    <property type="match status" value="1"/>
</dbReference>
<dbReference type="CDD" id="cd00082">
    <property type="entry name" value="HisKA"/>
    <property type="match status" value="1"/>
</dbReference>
<dbReference type="SUPFAM" id="SSF52172">
    <property type="entry name" value="CheY-like"/>
    <property type="match status" value="1"/>
</dbReference>
<dbReference type="InterPro" id="IPR035965">
    <property type="entry name" value="PAS-like_dom_sf"/>
</dbReference>
<dbReference type="InterPro" id="IPR048435">
    <property type="entry name" value="MASE6"/>
</dbReference>
<dbReference type="SMART" id="SM00448">
    <property type="entry name" value="REC"/>
    <property type="match status" value="1"/>
</dbReference>
<dbReference type="Proteomes" id="UP000231632">
    <property type="component" value="Unassembled WGS sequence"/>
</dbReference>
<feature type="modified residue" description="4-aspartylphosphate" evidence="4">
    <location>
        <position position="638"/>
    </location>
</feature>
<dbReference type="SMART" id="SM00388">
    <property type="entry name" value="HisKA"/>
    <property type="match status" value="1"/>
</dbReference>
<sequence length="703" mass="77499">MGEEGYKAGMESSVEIEALSVFDDRRKVLALVHMNAAAALVLFSIIQYVEPGYFPLAVTEAALAVVMVINYWWIGRGADLTVIENILMLCAVILFSALVYLDSIENTGVYWVAGYPFVAYFVHPARQAKFWVAGYACLLAATGFLVSFGFIELPYSAIQVFCLVAVVLFFSVLSHIYKSQLELRTHQLAHFNRQLEQQQKRMQVVLDHSPIGIWMIDAGRHIQFLNKSWVTWSGISEEQAREVDDYTTLLSDELAESSLLSDQACLNGEGAHYFNQEVLCADDQLRTFDMIKVKLTDSQGKVTGLVGFAIDITDKLQAEIEQATLERQVQHSQRLESLGVMAGGIAHDFNNLLTAIQGSVELAKLEGSLSSGLQESLECIDTASKAAADLCRQMLAYSGKGLFKPEQLQLCDLVDEMRSLLDVSISKNISLQFHQCQQSSLIQGDRGQINQVLLNLVINASEAIGTNAPGEINISITVEDLSNPDTHSFSGAELIQGQYVVLKVEDNGCGMDAEVIEHMFDPFFTTKFTGRGLGMSAILGILNAHEGGLEVTSTPGSGTTMTVWFPHQNGIRDDSQKPQTQAANTSGRVLVVDDEQAVLNVAKRMLERLGLEVETAHDGREAVAAYSADQRFDWVLLDVTMPEMDGVECLKKLREINPDLYVVMSSGYDPENALALSENSMPNDFLTKPYTIEALRQVVEKTV</sequence>
<feature type="transmembrane region" description="Helical" evidence="5">
    <location>
        <begin position="28"/>
        <end position="46"/>
    </location>
</feature>
<evidence type="ECO:0000256" key="3">
    <source>
        <dbReference type="ARBA" id="ARBA00022553"/>
    </source>
</evidence>
<dbReference type="Gene3D" id="3.30.565.10">
    <property type="entry name" value="Histidine kinase-like ATPase, C-terminal domain"/>
    <property type="match status" value="1"/>
</dbReference>
<keyword evidence="5" id="KW-1133">Transmembrane helix</keyword>
<dbReference type="InterPro" id="IPR001789">
    <property type="entry name" value="Sig_transdc_resp-reg_receiver"/>
</dbReference>
<evidence type="ECO:0000313" key="8">
    <source>
        <dbReference type="EMBL" id="GAV21230.1"/>
    </source>
</evidence>
<dbReference type="Gene3D" id="3.30.450.20">
    <property type="entry name" value="PAS domain"/>
    <property type="match status" value="1"/>
</dbReference>
<keyword evidence="5" id="KW-0472">Membrane</keyword>
<feature type="transmembrane region" description="Helical" evidence="5">
    <location>
        <begin position="130"/>
        <end position="151"/>
    </location>
</feature>
<dbReference type="CDD" id="cd17546">
    <property type="entry name" value="REC_hyHK_CKI1_RcsC-like"/>
    <property type="match status" value="1"/>
</dbReference>
<dbReference type="PRINTS" id="PR00344">
    <property type="entry name" value="BCTRLSENSOR"/>
</dbReference>
<gene>
    <name evidence="8" type="ORF">MMIC_P2212</name>
</gene>
<evidence type="ECO:0000313" key="9">
    <source>
        <dbReference type="Proteomes" id="UP000231632"/>
    </source>
</evidence>
<dbReference type="Gene3D" id="1.10.287.130">
    <property type="match status" value="1"/>
</dbReference>
<dbReference type="PROSITE" id="PS50109">
    <property type="entry name" value="HIS_KIN"/>
    <property type="match status" value="1"/>
</dbReference>
<dbReference type="SMART" id="SM00387">
    <property type="entry name" value="HATPase_c"/>
    <property type="match status" value="1"/>
</dbReference>
<dbReference type="Gene3D" id="3.40.50.2300">
    <property type="match status" value="1"/>
</dbReference>
<dbReference type="EMBL" id="BDFD01000024">
    <property type="protein sequence ID" value="GAV21230.1"/>
    <property type="molecule type" value="Genomic_DNA"/>
</dbReference>
<dbReference type="PROSITE" id="PS50110">
    <property type="entry name" value="RESPONSE_REGULATORY"/>
    <property type="match status" value="1"/>
</dbReference>
<dbReference type="PANTHER" id="PTHR43065:SF42">
    <property type="entry name" value="TWO-COMPONENT SENSOR PPRA"/>
    <property type="match status" value="1"/>
</dbReference>
<keyword evidence="9" id="KW-1185">Reference proteome</keyword>
<evidence type="ECO:0000259" key="7">
    <source>
        <dbReference type="PROSITE" id="PS50110"/>
    </source>
</evidence>
<dbReference type="InterPro" id="IPR036890">
    <property type="entry name" value="HATPase_C_sf"/>
</dbReference>
<feature type="domain" description="Histidine kinase" evidence="6">
    <location>
        <begin position="344"/>
        <end position="569"/>
    </location>
</feature>
<dbReference type="Pfam" id="PF20966">
    <property type="entry name" value="MASE6"/>
    <property type="match status" value="1"/>
</dbReference>
<feature type="domain" description="Response regulatory" evidence="7">
    <location>
        <begin position="588"/>
        <end position="703"/>
    </location>
</feature>
<dbReference type="NCBIfam" id="TIGR00229">
    <property type="entry name" value="sensory_box"/>
    <property type="match status" value="1"/>
</dbReference>
<dbReference type="InterPro" id="IPR003594">
    <property type="entry name" value="HATPase_dom"/>
</dbReference>
<dbReference type="Pfam" id="PF00512">
    <property type="entry name" value="HisKA"/>
    <property type="match status" value="1"/>
</dbReference>
<dbReference type="Pfam" id="PF00072">
    <property type="entry name" value="Response_reg"/>
    <property type="match status" value="1"/>
</dbReference>
<comment type="caution">
    <text evidence="8">The sequence shown here is derived from an EMBL/GenBank/DDBJ whole genome shotgun (WGS) entry which is preliminary data.</text>
</comment>
<reference evidence="8 9" key="1">
    <citation type="journal article" date="2017" name="Arch. Microbiol.">
        <title>Mariprofundus micogutta sp. nov., a novel iron-oxidizing zetaproteobacterium isolated from a deep-sea hydrothermal field at the Bayonnaise knoll of the Izu-Ogasawara arc, and a description of Mariprofundales ord. nov. and Zetaproteobacteria classis nov.</title>
        <authorList>
            <person name="Makita H."/>
            <person name="Tanaka E."/>
            <person name="Mitsunobu S."/>
            <person name="Miyazaki M."/>
            <person name="Nunoura T."/>
            <person name="Uematsu K."/>
            <person name="Takaki Y."/>
            <person name="Nishi S."/>
            <person name="Shimamura S."/>
            <person name="Takai K."/>
        </authorList>
    </citation>
    <scope>NUCLEOTIDE SEQUENCE [LARGE SCALE GENOMIC DNA]</scope>
    <source>
        <strain evidence="8 9">ET2</strain>
    </source>
</reference>
<dbReference type="InterPro" id="IPR013656">
    <property type="entry name" value="PAS_4"/>
</dbReference>
<dbReference type="InterPro" id="IPR036097">
    <property type="entry name" value="HisK_dim/P_sf"/>
</dbReference>
<dbReference type="SUPFAM" id="SSF47384">
    <property type="entry name" value="Homodimeric domain of signal transducing histidine kinase"/>
    <property type="match status" value="1"/>
</dbReference>
<feature type="transmembrane region" description="Helical" evidence="5">
    <location>
        <begin position="52"/>
        <end position="73"/>
    </location>
</feature>
<organism evidence="8 9">
    <name type="scientific">Mariprofundus micogutta</name>
    <dbReference type="NCBI Taxonomy" id="1921010"/>
    <lineage>
        <taxon>Bacteria</taxon>
        <taxon>Pseudomonadati</taxon>
        <taxon>Pseudomonadota</taxon>
        <taxon>Candidatius Mariprofundia</taxon>
        <taxon>Mariprofundales</taxon>
        <taxon>Mariprofundaceae</taxon>
        <taxon>Mariprofundus</taxon>
    </lineage>
</organism>
<dbReference type="Pfam" id="PF08448">
    <property type="entry name" value="PAS_4"/>
    <property type="match status" value="1"/>
</dbReference>
<dbReference type="PANTHER" id="PTHR43065">
    <property type="entry name" value="SENSOR HISTIDINE KINASE"/>
    <property type="match status" value="1"/>
</dbReference>
<dbReference type="RefSeq" id="WP_227819490.1">
    <property type="nucleotide sequence ID" value="NZ_BDFD01000024.1"/>
</dbReference>
<name>A0A1L8CQN4_9PROT</name>
<dbReference type="EC" id="2.7.13.3" evidence="2"/>
<dbReference type="InterPro" id="IPR004358">
    <property type="entry name" value="Sig_transdc_His_kin-like_C"/>
</dbReference>
<dbReference type="InterPro" id="IPR005467">
    <property type="entry name" value="His_kinase_dom"/>
</dbReference>
<dbReference type="InterPro" id="IPR000014">
    <property type="entry name" value="PAS"/>
</dbReference>
<evidence type="ECO:0000256" key="1">
    <source>
        <dbReference type="ARBA" id="ARBA00000085"/>
    </source>
</evidence>
<dbReference type="AlphaFoldDB" id="A0A1L8CQN4"/>
<dbReference type="STRING" id="1921010.MMIC_P2212"/>
<evidence type="ECO:0000259" key="6">
    <source>
        <dbReference type="PROSITE" id="PS50109"/>
    </source>
</evidence>
<dbReference type="SUPFAM" id="SSF55874">
    <property type="entry name" value="ATPase domain of HSP90 chaperone/DNA topoisomerase II/histidine kinase"/>
    <property type="match status" value="1"/>
</dbReference>
<dbReference type="InterPro" id="IPR011006">
    <property type="entry name" value="CheY-like_superfamily"/>
</dbReference>
<keyword evidence="3 4" id="KW-0597">Phosphoprotein</keyword>
<dbReference type="Pfam" id="PF02518">
    <property type="entry name" value="HATPase_c"/>
    <property type="match status" value="1"/>
</dbReference>
<proteinExistence type="predicted"/>
<feature type="transmembrane region" description="Helical" evidence="5">
    <location>
        <begin position="157"/>
        <end position="177"/>
    </location>
</feature>
<accession>A0A1L8CQN4</accession>
<protein>
    <recommendedName>
        <fullName evidence="2">histidine kinase</fullName>
        <ecNumber evidence="2">2.7.13.3</ecNumber>
    </recommendedName>
</protein>
<evidence type="ECO:0000256" key="5">
    <source>
        <dbReference type="SAM" id="Phobius"/>
    </source>
</evidence>
<dbReference type="GO" id="GO:0000155">
    <property type="term" value="F:phosphorelay sensor kinase activity"/>
    <property type="evidence" value="ECO:0007669"/>
    <property type="project" value="InterPro"/>
</dbReference>
<keyword evidence="5" id="KW-0812">Transmembrane</keyword>
<evidence type="ECO:0000256" key="2">
    <source>
        <dbReference type="ARBA" id="ARBA00012438"/>
    </source>
</evidence>
<comment type="catalytic activity">
    <reaction evidence="1">
        <text>ATP + protein L-histidine = ADP + protein N-phospho-L-histidine.</text>
        <dbReference type="EC" id="2.7.13.3"/>
    </reaction>
</comment>
<dbReference type="InterPro" id="IPR003661">
    <property type="entry name" value="HisK_dim/P_dom"/>
</dbReference>
<feature type="transmembrane region" description="Helical" evidence="5">
    <location>
        <begin position="80"/>
        <end position="101"/>
    </location>
</feature>